<evidence type="ECO:0000256" key="2">
    <source>
        <dbReference type="ARBA" id="ARBA00022714"/>
    </source>
</evidence>
<dbReference type="SUPFAM" id="SSF52833">
    <property type="entry name" value="Thioredoxin-like"/>
    <property type="match status" value="1"/>
</dbReference>
<dbReference type="RefSeq" id="WP_372897227.1">
    <property type="nucleotide sequence ID" value="NZ_CP036432.1"/>
</dbReference>
<reference evidence="7 8" key="1">
    <citation type="submission" date="2019-02" db="EMBL/GenBank/DDBJ databases">
        <title>Deep-cultivation of Planctomycetes and their phenomic and genomic characterization uncovers novel biology.</title>
        <authorList>
            <person name="Wiegand S."/>
            <person name="Jogler M."/>
            <person name="Boedeker C."/>
            <person name="Pinto D."/>
            <person name="Vollmers J."/>
            <person name="Rivas-Marin E."/>
            <person name="Kohn T."/>
            <person name="Peeters S.H."/>
            <person name="Heuer A."/>
            <person name="Rast P."/>
            <person name="Oberbeckmann S."/>
            <person name="Bunk B."/>
            <person name="Jeske O."/>
            <person name="Meyerdierks A."/>
            <person name="Storesund J.E."/>
            <person name="Kallscheuer N."/>
            <person name="Luecker S."/>
            <person name="Lage O.M."/>
            <person name="Pohl T."/>
            <person name="Merkel B.J."/>
            <person name="Hornburger P."/>
            <person name="Mueller R.-W."/>
            <person name="Bruemmer F."/>
            <person name="Labrenz M."/>
            <person name="Spormann A.M."/>
            <person name="Op den Camp H."/>
            <person name="Overmann J."/>
            <person name="Amann R."/>
            <person name="Jetten M.S.M."/>
            <person name="Mascher T."/>
            <person name="Medema M.H."/>
            <person name="Devos D.P."/>
            <person name="Kaster A.-K."/>
            <person name="Ovreas L."/>
            <person name="Rohde M."/>
            <person name="Galperin M.Y."/>
            <person name="Jogler C."/>
        </authorList>
    </citation>
    <scope>NUCLEOTIDE SEQUENCE [LARGE SCALE GENOMIC DNA]</scope>
    <source>
        <strain evidence="7 8">TBK1r</strain>
    </source>
</reference>
<comment type="cofactor">
    <cofactor evidence="6">
        <name>[2Fe-2S] cluster</name>
        <dbReference type="ChEBI" id="CHEBI:190135"/>
    </cofactor>
</comment>
<proteinExistence type="inferred from homology"/>
<protein>
    <submittedName>
        <fullName evidence="7">NADP-reducing hydrogenase subunit HndA</fullName>
        <ecNumber evidence="7">1.12.1.3</ecNumber>
    </submittedName>
</protein>
<evidence type="ECO:0000256" key="3">
    <source>
        <dbReference type="ARBA" id="ARBA00022723"/>
    </source>
</evidence>
<dbReference type="GO" id="GO:0050583">
    <property type="term" value="F:hydrogen dehydrogenase (NADP+) activity"/>
    <property type="evidence" value="ECO:0007669"/>
    <property type="project" value="UniProtKB-EC"/>
</dbReference>
<name>A0ABX5XZI8_9BACT</name>
<evidence type="ECO:0000256" key="6">
    <source>
        <dbReference type="ARBA" id="ARBA00034078"/>
    </source>
</evidence>
<accession>A0ABX5XZI8</accession>
<sequence length="170" mass="18429">MLMDRPGTERTAVVAPPDDDKRWKIIDVTMRRNGYSGHALIETLHAVQSCFGYLEDRSLRYVAVSLQLPLSKVYGVATFYHLFTLKPQGEHTCVICTGTACYIKGSRGLVSAIEARYGVKPGQTTDDNVLSVLSARCIGSCGVAPTVVLDGNVLGEQTPDGLIAELQEVI</sequence>
<keyword evidence="3" id="KW-0479">Metal-binding</keyword>
<evidence type="ECO:0000256" key="5">
    <source>
        <dbReference type="ARBA" id="ARBA00023014"/>
    </source>
</evidence>
<evidence type="ECO:0000256" key="1">
    <source>
        <dbReference type="ARBA" id="ARBA00010643"/>
    </source>
</evidence>
<dbReference type="Proteomes" id="UP000318081">
    <property type="component" value="Chromosome"/>
</dbReference>
<dbReference type="InterPro" id="IPR028431">
    <property type="entry name" value="NADP_DH_HndA-like"/>
</dbReference>
<dbReference type="InterPro" id="IPR041921">
    <property type="entry name" value="NuoE_N"/>
</dbReference>
<dbReference type="InterPro" id="IPR002023">
    <property type="entry name" value="NuoE-like"/>
</dbReference>
<keyword evidence="2" id="KW-0001">2Fe-2S</keyword>
<dbReference type="PANTHER" id="PTHR43342:SF2">
    <property type="entry name" value="POTENTIAL NAD-REDUCING HYDROGENASE SUBUNIT"/>
    <property type="match status" value="1"/>
</dbReference>
<gene>
    <name evidence="7" type="primary">hndA</name>
    <name evidence="7" type="ORF">TBK1r_64800</name>
</gene>
<keyword evidence="5" id="KW-0411">Iron-sulfur</keyword>
<comment type="similarity">
    <text evidence="1">Belongs to the complex I 24 kDa subunit family.</text>
</comment>
<dbReference type="Gene3D" id="3.40.30.10">
    <property type="entry name" value="Glutaredoxin"/>
    <property type="match status" value="1"/>
</dbReference>
<dbReference type="PIRSF" id="PIRSF000216">
    <property type="entry name" value="NADH_DH_24kDa"/>
    <property type="match status" value="1"/>
</dbReference>
<dbReference type="NCBIfam" id="NF005747">
    <property type="entry name" value="PRK07571.1"/>
    <property type="match status" value="1"/>
</dbReference>
<evidence type="ECO:0000313" key="7">
    <source>
        <dbReference type="EMBL" id="QDV87450.1"/>
    </source>
</evidence>
<dbReference type="Gene3D" id="1.10.10.1590">
    <property type="entry name" value="NADH-quinone oxidoreductase subunit E"/>
    <property type="match status" value="1"/>
</dbReference>
<evidence type="ECO:0000256" key="4">
    <source>
        <dbReference type="ARBA" id="ARBA00023004"/>
    </source>
</evidence>
<dbReference type="InterPro" id="IPR042128">
    <property type="entry name" value="NuoE_dom"/>
</dbReference>
<keyword evidence="8" id="KW-1185">Reference proteome</keyword>
<dbReference type="EC" id="1.12.1.3" evidence="7"/>
<keyword evidence="7" id="KW-0560">Oxidoreductase</keyword>
<dbReference type="CDD" id="cd03064">
    <property type="entry name" value="TRX_Fd_NuoE"/>
    <property type="match status" value="1"/>
</dbReference>
<evidence type="ECO:0000313" key="8">
    <source>
        <dbReference type="Proteomes" id="UP000318081"/>
    </source>
</evidence>
<dbReference type="InterPro" id="IPR036249">
    <property type="entry name" value="Thioredoxin-like_sf"/>
</dbReference>
<dbReference type="Pfam" id="PF01257">
    <property type="entry name" value="2Fe-2S_thioredx"/>
    <property type="match status" value="1"/>
</dbReference>
<dbReference type="EMBL" id="CP036432">
    <property type="protein sequence ID" value="QDV87450.1"/>
    <property type="molecule type" value="Genomic_DNA"/>
</dbReference>
<organism evidence="7 8">
    <name type="scientific">Stieleria magnilauensis</name>
    <dbReference type="NCBI Taxonomy" id="2527963"/>
    <lineage>
        <taxon>Bacteria</taxon>
        <taxon>Pseudomonadati</taxon>
        <taxon>Planctomycetota</taxon>
        <taxon>Planctomycetia</taxon>
        <taxon>Pirellulales</taxon>
        <taxon>Pirellulaceae</taxon>
        <taxon>Stieleria</taxon>
    </lineage>
</organism>
<dbReference type="PANTHER" id="PTHR43342">
    <property type="entry name" value="NADH-QUINONE OXIDOREDUCTASE, E SUBUNIT"/>
    <property type="match status" value="1"/>
</dbReference>
<keyword evidence="4" id="KW-0408">Iron</keyword>